<evidence type="ECO:0000256" key="1">
    <source>
        <dbReference type="SAM" id="MobiDB-lite"/>
    </source>
</evidence>
<feature type="compositionally biased region" description="Polar residues" evidence="1">
    <location>
        <begin position="106"/>
        <end position="125"/>
    </location>
</feature>
<comment type="caution">
    <text evidence="2">The sequence shown here is derived from an EMBL/GenBank/DDBJ whole genome shotgun (WGS) entry which is preliminary data.</text>
</comment>
<dbReference type="AlphaFoldDB" id="A0AAV8RBY2"/>
<dbReference type="PANTHER" id="PTHR34280">
    <property type="entry name" value="OS01G0920100 PROTEIN"/>
    <property type="match status" value="1"/>
</dbReference>
<gene>
    <name evidence="2" type="ORF">OPV22_005031</name>
</gene>
<proteinExistence type="predicted"/>
<evidence type="ECO:0000313" key="2">
    <source>
        <dbReference type="EMBL" id="KAJ8504145.1"/>
    </source>
</evidence>
<dbReference type="Proteomes" id="UP001222027">
    <property type="component" value="Unassembled WGS sequence"/>
</dbReference>
<organism evidence="2 3">
    <name type="scientific">Ensete ventricosum</name>
    <name type="common">Abyssinian banana</name>
    <name type="synonym">Musa ensete</name>
    <dbReference type="NCBI Taxonomy" id="4639"/>
    <lineage>
        <taxon>Eukaryota</taxon>
        <taxon>Viridiplantae</taxon>
        <taxon>Streptophyta</taxon>
        <taxon>Embryophyta</taxon>
        <taxon>Tracheophyta</taxon>
        <taxon>Spermatophyta</taxon>
        <taxon>Magnoliopsida</taxon>
        <taxon>Liliopsida</taxon>
        <taxon>Zingiberales</taxon>
        <taxon>Musaceae</taxon>
        <taxon>Ensete</taxon>
    </lineage>
</organism>
<keyword evidence="3" id="KW-1185">Reference proteome</keyword>
<sequence>KENQLPLLCPTAYLSLLMGSCSSVDRDTDSTIRYRLGVNHKGRRFFIPSPAKEKLFDGKKPVVEVGSMSPGSAINKEEIYFDSCAWLDSDCEDDFFSVKGDFTPSRGSTPIHQSSTPLTPRSVNSIYIDKSPETSSEPSPTGRKKLRELFRETLQAEQEGSVPNAAEVEANKRINLHTTNTDPPPRPLNGTLYCFRAISFCSSTVTPTGDPKNRKERLCKSQHCCLPSLQSFGLDDRRQKITTKHCTA</sequence>
<feature type="region of interest" description="Disordered" evidence="1">
    <location>
        <begin position="106"/>
        <end position="143"/>
    </location>
</feature>
<name>A0AAV8RBY2_ENSVE</name>
<protein>
    <submittedName>
        <fullName evidence="2">Uncharacterized protein</fullName>
    </submittedName>
</protein>
<dbReference type="EMBL" id="JAQQAF010000002">
    <property type="protein sequence ID" value="KAJ8504145.1"/>
    <property type="molecule type" value="Genomic_DNA"/>
</dbReference>
<evidence type="ECO:0000313" key="3">
    <source>
        <dbReference type="Proteomes" id="UP001222027"/>
    </source>
</evidence>
<dbReference type="PANTHER" id="PTHR34280:SF2">
    <property type="entry name" value="OS01G0920100 PROTEIN"/>
    <property type="match status" value="1"/>
</dbReference>
<feature type="non-terminal residue" evidence="2">
    <location>
        <position position="1"/>
    </location>
</feature>
<accession>A0AAV8RBY2</accession>
<reference evidence="2 3" key="1">
    <citation type="submission" date="2022-12" db="EMBL/GenBank/DDBJ databases">
        <title>Chromosome-scale assembly of the Ensete ventricosum genome.</title>
        <authorList>
            <person name="Dussert Y."/>
            <person name="Stocks J."/>
            <person name="Wendawek A."/>
            <person name="Woldeyes F."/>
            <person name="Nichols R.A."/>
            <person name="Borrell J.S."/>
        </authorList>
    </citation>
    <scope>NUCLEOTIDE SEQUENCE [LARGE SCALE GENOMIC DNA]</scope>
    <source>
        <strain evidence="3">cv. Maze</strain>
        <tissue evidence="2">Seeds</tissue>
    </source>
</reference>
<dbReference type="InterPro" id="IPR038947">
    <property type="entry name" value="At3g27210-like"/>
</dbReference>